<organism evidence="1 2">
    <name type="scientific">Mesorhizobium atlanticum</name>
    <dbReference type="NCBI Taxonomy" id="2233532"/>
    <lineage>
        <taxon>Bacteria</taxon>
        <taxon>Pseudomonadati</taxon>
        <taxon>Pseudomonadota</taxon>
        <taxon>Alphaproteobacteria</taxon>
        <taxon>Hyphomicrobiales</taxon>
        <taxon>Phyllobacteriaceae</taxon>
        <taxon>Mesorhizobium</taxon>
    </lineage>
</organism>
<gene>
    <name evidence="1" type="ORF">DPM35_00795</name>
</gene>
<evidence type="ECO:0000313" key="2">
    <source>
        <dbReference type="Proteomes" id="UP000251956"/>
    </source>
</evidence>
<evidence type="ECO:0000313" key="1">
    <source>
        <dbReference type="EMBL" id="RAZ79874.1"/>
    </source>
</evidence>
<dbReference type="AlphaFoldDB" id="A0A330H1T4"/>
<proteinExistence type="predicted"/>
<dbReference type="EMBL" id="QMBQ01000001">
    <property type="protein sequence ID" value="RAZ79874.1"/>
    <property type="molecule type" value="Genomic_DNA"/>
</dbReference>
<dbReference type="Proteomes" id="UP000251956">
    <property type="component" value="Unassembled WGS sequence"/>
</dbReference>
<sequence>MLTGFLFLAEKLNLAQCAGIAAVIAAAFGGGRRAAARAFAGLTPRKPSRHANPFLSVAH</sequence>
<comment type="caution">
    <text evidence="1">The sequence shown here is derived from an EMBL/GenBank/DDBJ whole genome shotgun (WGS) entry which is preliminary data.</text>
</comment>
<accession>A0A330H1T4</accession>
<keyword evidence="2" id="KW-1185">Reference proteome</keyword>
<name>A0A330H1T4_9HYPH</name>
<reference evidence="1 2" key="1">
    <citation type="submission" date="2018-07" db="EMBL/GenBank/DDBJ databases">
        <title>Diversity of Mesorhizobium strains in Brazil.</title>
        <authorList>
            <person name="Helene L.C.F."/>
            <person name="Dall'Agnol R."/>
            <person name="Delamuta J.R.M."/>
            <person name="Hungria M."/>
        </authorList>
    </citation>
    <scope>NUCLEOTIDE SEQUENCE [LARGE SCALE GENOMIC DNA]</scope>
    <source>
        <strain evidence="1 2">CNPSo 3140</strain>
    </source>
</reference>
<protein>
    <submittedName>
        <fullName evidence="1">Uncharacterized protein</fullName>
    </submittedName>
</protein>